<dbReference type="AlphaFoldDB" id="A0A0V0HIQ3"/>
<protein>
    <submittedName>
        <fullName evidence="1">Putative ovule protein</fullName>
    </submittedName>
</protein>
<dbReference type="EMBL" id="GEDG01019530">
    <property type="protein sequence ID" value="JAP19866.1"/>
    <property type="molecule type" value="Transcribed_RNA"/>
</dbReference>
<reference evidence="1" key="1">
    <citation type="submission" date="2015-12" db="EMBL/GenBank/DDBJ databases">
        <title>Gene expression during late stages of embryo sac development: a critical building block for successful pollen-pistil interactions.</title>
        <authorList>
            <person name="Liu Y."/>
            <person name="Joly V."/>
            <person name="Sabar M."/>
            <person name="Matton D.P."/>
        </authorList>
    </citation>
    <scope>NUCLEOTIDE SEQUENCE</scope>
</reference>
<proteinExistence type="predicted"/>
<organism evidence="1">
    <name type="scientific">Solanum chacoense</name>
    <name type="common">Chaco potato</name>
    <dbReference type="NCBI Taxonomy" id="4108"/>
    <lineage>
        <taxon>Eukaryota</taxon>
        <taxon>Viridiplantae</taxon>
        <taxon>Streptophyta</taxon>
        <taxon>Embryophyta</taxon>
        <taxon>Tracheophyta</taxon>
        <taxon>Spermatophyta</taxon>
        <taxon>Magnoliopsida</taxon>
        <taxon>eudicotyledons</taxon>
        <taxon>Gunneridae</taxon>
        <taxon>Pentapetalae</taxon>
        <taxon>asterids</taxon>
        <taxon>lamiids</taxon>
        <taxon>Solanales</taxon>
        <taxon>Solanaceae</taxon>
        <taxon>Solanoideae</taxon>
        <taxon>Solaneae</taxon>
        <taxon>Solanum</taxon>
    </lineage>
</organism>
<evidence type="ECO:0000313" key="1">
    <source>
        <dbReference type="EMBL" id="JAP19866.1"/>
    </source>
</evidence>
<sequence>MYIINRHLNLYKLEQVETSVIHPMLHIQFILINICQENRHVERVYLLIQFYINLNIYHMYTPKIESPVKVKLKNTPL</sequence>
<accession>A0A0V0HIQ3</accession>
<name>A0A0V0HIQ3_SOLCH</name>